<accession>A0A1H9SQT8</accession>
<dbReference type="Proteomes" id="UP000198815">
    <property type="component" value="Unassembled WGS sequence"/>
</dbReference>
<dbReference type="STRING" id="64702.SAMN05443377_11518"/>
<dbReference type="RefSeq" id="WP_091969890.1">
    <property type="nucleotide sequence ID" value="NZ_FOGZ01000015.1"/>
</dbReference>
<dbReference type="EMBL" id="FOGZ01000015">
    <property type="protein sequence ID" value="SER87370.1"/>
    <property type="molecule type" value="Genomic_DNA"/>
</dbReference>
<dbReference type="AlphaFoldDB" id="A0A1H9SQT8"/>
<evidence type="ECO:0000313" key="1">
    <source>
        <dbReference type="EMBL" id="SER87370.1"/>
    </source>
</evidence>
<protein>
    <submittedName>
        <fullName evidence="1">Uncharacterized protein</fullName>
    </submittedName>
</protein>
<proteinExistence type="predicted"/>
<organism evidence="1 2">
    <name type="scientific">Propionibacterium cyclohexanicum</name>
    <dbReference type="NCBI Taxonomy" id="64702"/>
    <lineage>
        <taxon>Bacteria</taxon>
        <taxon>Bacillati</taxon>
        <taxon>Actinomycetota</taxon>
        <taxon>Actinomycetes</taxon>
        <taxon>Propionibacteriales</taxon>
        <taxon>Propionibacteriaceae</taxon>
        <taxon>Propionibacterium</taxon>
    </lineage>
</organism>
<sequence length="98" mass="10913">MRLFHLVSLVLVSDAANRWLARPRVTVTIELESGLVMISLGVFTLLPALPPNLRRGLPSARMECTVVRGQSSSSRTWWRSRLLQIEVEPAFSGPLLTS</sequence>
<keyword evidence="2" id="KW-1185">Reference proteome</keyword>
<dbReference type="OrthoDB" id="3175972at2"/>
<evidence type="ECO:0000313" key="2">
    <source>
        <dbReference type="Proteomes" id="UP000198815"/>
    </source>
</evidence>
<reference evidence="1 2" key="1">
    <citation type="submission" date="2016-10" db="EMBL/GenBank/DDBJ databases">
        <authorList>
            <person name="de Groot N.N."/>
        </authorList>
    </citation>
    <scope>NUCLEOTIDE SEQUENCE [LARGE SCALE GENOMIC DNA]</scope>
    <source>
        <strain evidence="1 2">DSM 16859</strain>
    </source>
</reference>
<gene>
    <name evidence="1" type="ORF">SAMN05443377_11518</name>
</gene>
<name>A0A1H9SQT8_9ACTN</name>